<evidence type="ECO:0000256" key="1">
    <source>
        <dbReference type="ARBA" id="ARBA00009477"/>
    </source>
</evidence>
<dbReference type="GO" id="GO:1990281">
    <property type="term" value="C:efflux pump complex"/>
    <property type="evidence" value="ECO:0007669"/>
    <property type="project" value="TreeGrafter"/>
</dbReference>
<evidence type="ECO:0000259" key="4">
    <source>
        <dbReference type="Pfam" id="PF25954"/>
    </source>
</evidence>
<comment type="caution">
    <text evidence="5">The sequence shown here is derived from an EMBL/GenBank/DDBJ whole genome shotgun (WGS) entry which is preliminary data.</text>
</comment>
<dbReference type="Gene3D" id="2.40.420.20">
    <property type="match status" value="1"/>
</dbReference>
<comment type="similarity">
    <text evidence="1">Belongs to the membrane fusion protein (MFP) (TC 8.A.1) family.</text>
</comment>
<dbReference type="EMBL" id="JAEMHM010000016">
    <property type="protein sequence ID" value="MBJ6726684.1"/>
    <property type="molecule type" value="Genomic_DNA"/>
</dbReference>
<keyword evidence="6" id="KW-1185">Reference proteome</keyword>
<feature type="transmembrane region" description="Helical" evidence="2">
    <location>
        <begin position="9"/>
        <end position="29"/>
    </location>
</feature>
<dbReference type="Gene3D" id="2.40.30.170">
    <property type="match status" value="1"/>
</dbReference>
<dbReference type="InterPro" id="IPR058792">
    <property type="entry name" value="Beta-barrel_RND_2"/>
</dbReference>
<dbReference type="SUPFAM" id="SSF111369">
    <property type="entry name" value="HlyD-like secretion proteins"/>
    <property type="match status" value="1"/>
</dbReference>
<dbReference type="RefSeq" id="WP_199385596.1">
    <property type="nucleotide sequence ID" value="NZ_JAEMHM010000016.1"/>
</dbReference>
<dbReference type="Pfam" id="PF25876">
    <property type="entry name" value="HH_MFP_RND"/>
    <property type="match status" value="1"/>
</dbReference>
<name>A0A8J7M1C9_9BACT</name>
<dbReference type="InterPro" id="IPR058624">
    <property type="entry name" value="MdtA-like_HH"/>
</dbReference>
<evidence type="ECO:0000256" key="2">
    <source>
        <dbReference type="SAM" id="Phobius"/>
    </source>
</evidence>
<evidence type="ECO:0000259" key="3">
    <source>
        <dbReference type="Pfam" id="PF25876"/>
    </source>
</evidence>
<dbReference type="AlphaFoldDB" id="A0A8J7M1C9"/>
<sequence>MKSGTKKAVLLAGVGVLVVIGILALLKFMQIRAMIDKAKHTVPPPETVTTAQVARESWENTLTAVGTLTAVQGVTVAAELAGKVADISFESGKLVRKGEPLLRQDISSEAAQLPGAEAQESLTRLILERDAKMLPRKIISQNDYDTAVANHRQAISQANNIRATIGKKTIRAPFTGRAGIRQVNLGQMLREGDPIVTLQTLNPIYADFAIPQQEIGRLNQGLPVRVTCDSLPGVVVTGRVSAINPIVDTDTRNVRLRATLTNASERLRPGLFVNVAVGLPVRQQVLIIPTTSVLYNPYGDSVFIVAADPKHKGGFVLRQQFVRLGEKRGDFVAVLSGVNQGDVVVSTGVFKLRNGQSVVVNNKLSPSFQTAPKPEDS</sequence>
<evidence type="ECO:0000313" key="5">
    <source>
        <dbReference type="EMBL" id="MBJ6726684.1"/>
    </source>
</evidence>
<feature type="domain" description="Multidrug resistance protein MdtA-like alpha-helical hairpin" evidence="3">
    <location>
        <begin position="109"/>
        <end position="165"/>
    </location>
</feature>
<dbReference type="FunFam" id="2.40.30.170:FF:000010">
    <property type="entry name" value="Efflux RND transporter periplasmic adaptor subunit"/>
    <property type="match status" value="1"/>
</dbReference>
<dbReference type="Gene3D" id="2.40.50.100">
    <property type="match status" value="1"/>
</dbReference>
<dbReference type="GO" id="GO:0015562">
    <property type="term" value="F:efflux transmembrane transporter activity"/>
    <property type="evidence" value="ECO:0007669"/>
    <property type="project" value="TreeGrafter"/>
</dbReference>
<feature type="domain" description="CusB-like beta-barrel" evidence="4">
    <location>
        <begin position="206"/>
        <end position="277"/>
    </location>
</feature>
<dbReference type="Pfam" id="PF25954">
    <property type="entry name" value="Beta-barrel_RND_2"/>
    <property type="match status" value="1"/>
</dbReference>
<reference evidence="5" key="1">
    <citation type="submission" date="2020-12" db="EMBL/GenBank/DDBJ databases">
        <title>Geomonas sp. Red875, isolated from river sediment.</title>
        <authorList>
            <person name="Xu Z."/>
            <person name="Zhang Z."/>
            <person name="Masuda Y."/>
            <person name="Itoh H."/>
            <person name="Senoo K."/>
        </authorList>
    </citation>
    <scope>NUCLEOTIDE SEQUENCE</scope>
    <source>
        <strain evidence="5">Red875</strain>
    </source>
</reference>
<dbReference type="Gene3D" id="1.10.287.470">
    <property type="entry name" value="Helix hairpin bin"/>
    <property type="match status" value="1"/>
</dbReference>
<dbReference type="Proteomes" id="UP000636888">
    <property type="component" value="Unassembled WGS sequence"/>
</dbReference>
<organism evidence="5 6">
    <name type="scientific">Geomesophilobacter sediminis</name>
    <dbReference type="NCBI Taxonomy" id="2798584"/>
    <lineage>
        <taxon>Bacteria</taxon>
        <taxon>Pseudomonadati</taxon>
        <taxon>Thermodesulfobacteriota</taxon>
        <taxon>Desulfuromonadia</taxon>
        <taxon>Geobacterales</taxon>
        <taxon>Geobacteraceae</taxon>
        <taxon>Geomesophilobacter</taxon>
    </lineage>
</organism>
<proteinExistence type="inferred from homology"/>
<keyword evidence="2" id="KW-1133">Transmembrane helix</keyword>
<dbReference type="PANTHER" id="PTHR30469:SF11">
    <property type="entry name" value="BLL4320 PROTEIN"/>
    <property type="match status" value="1"/>
</dbReference>
<keyword evidence="2" id="KW-0472">Membrane</keyword>
<dbReference type="NCBIfam" id="TIGR01730">
    <property type="entry name" value="RND_mfp"/>
    <property type="match status" value="1"/>
</dbReference>
<dbReference type="InterPro" id="IPR006143">
    <property type="entry name" value="RND_pump_MFP"/>
</dbReference>
<dbReference type="PANTHER" id="PTHR30469">
    <property type="entry name" value="MULTIDRUG RESISTANCE PROTEIN MDTA"/>
    <property type="match status" value="1"/>
</dbReference>
<accession>A0A8J7M1C9</accession>
<evidence type="ECO:0000313" key="6">
    <source>
        <dbReference type="Proteomes" id="UP000636888"/>
    </source>
</evidence>
<keyword evidence="2" id="KW-0812">Transmembrane</keyword>
<gene>
    <name evidence="5" type="ORF">JFN93_18385</name>
</gene>
<protein>
    <submittedName>
        <fullName evidence="5">Efflux RND transporter periplasmic adaptor subunit</fullName>
    </submittedName>
</protein>